<accession>A0A2N0U1A4</accession>
<dbReference type="Proteomes" id="UP000232533">
    <property type="component" value="Unassembled WGS sequence"/>
</dbReference>
<dbReference type="AlphaFoldDB" id="A0A2N0U1A4"/>
<reference evidence="2 4" key="1">
    <citation type="submission" date="2015-10" db="EMBL/GenBank/DDBJ databases">
        <title>Draft genome sequence of Salegentibacter salinarum KCTC 12975.</title>
        <authorList>
            <person name="Lin W."/>
            <person name="Zheng Q."/>
        </authorList>
    </citation>
    <scope>NUCLEOTIDE SEQUENCE [LARGE SCALE GENOMIC DNA]</scope>
    <source>
        <strain evidence="2 4">KCTC 12974</strain>
    </source>
</reference>
<evidence type="ECO:0000313" key="4">
    <source>
        <dbReference type="Proteomes" id="UP000232533"/>
    </source>
</evidence>
<gene>
    <name evidence="2" type="ORF">APR40_08300</name>
    <name evidence="1" type="ORF">BHS39_08305</name>
</gene>
<dbReference type="OrthoDB" id="9761886at2"/>
<comment type="caution">
    <text evidence="2">The sequence shown here is derived from an EMBL/GenBank/DDBJ whole genome shotgun (WGS) entry which is preliminary data.</text>
</comment>
<protein>
    <submittedName>
        <fullName evidence="2">Uncharacterized protein</fullName>
    </submittedName>
</protein>
<dbReference type="RefSeq" id="WP_070053118.1">
    <property type="nucleotide sequence ID" value="NZ_FVZF01000012.1"/>
</dbReference>
<evidence type="ECO:0000313" key="3">
    <source>
        <dbReference type="Proteomes" id="UP000176009"/>
    </source>
</evidence>
<evidence type="ECO:0000313" key="1">
    <source>
        <dbReference type="EMBL" id="OEY73613.1"/>
    </source>
</evidence>
<dbReference type="Proteomes" id="UP000176009">
    <property type="component" value="Unassembled WGS sequence"/>
</dbReference>
<proteinExistence type="predicted"/>
<dbReference type="EMBL" id="LKTR01000006">
    <property type="protein sequence ID" value="PKD20783.1"/>
    <property type="molecule type" value="Genomic_DNA"/>
</dbReference>
<organism evidence="2 4">
    <name type="scientific">Salegentibacter salarius</name>
    <dbReference type="NCBI Taxonomy" id="435906"/>
    <lineage>
        <taxon>Bacteria</taxon>
        <taxon>Pseudomonadati</taxon>
        <taxon>Bacteroidota</taxon>
        <taxon>Flavobacteriia</taxon>
        <taxon>Flavobacteriales</taxon>
        <taxon>Flavobacteriaceae</taxon>
        <taxon>Salegentibacter</taxon>
    </lineage>
</organism>
<keyword evidence="3" id="KW-1185">Reference proteome</keyword>
<reference evidence="1 3" key="2">
    <citation type="submission" date="2016-09" db="EMBL/GenBank/DDBJ databases">
        <title>Genome Sequence of Salegentibacter salarius,Isolated from a Marine Solar Saltern of the Yellow Sea in South Korea.</title>
        <authorList>
            <person name="Zheng Q."/>
            <person name="Liu Y."/>
        </authorList>
    </citation>
    <scope>NUCLEOTIDE SEQUENCE [LARGE SCALE GENOMIC DNA]</scope>
    <source>
        <strain evidence="1 3">KCTC 12974</strain>
    </source>
</reference>
<sequence>MKFFKRELLEIDSCREDLKPLAPTIAYTYAGQGSFRKALEWSACAKDFPLVERMQWFYALKNYEEVERLYANYSEKNNPEEKEAIQSFMAEYYMGRGDIVTAWKIASKLPNSTNKERLRTQLNKDVIYLSSEQKRLLLNEYPSLFYPEIAAQIKQDLRITEGDFLRIGSNIISDRLDPTSFGTEATYGLRDKKLHQHQFGLSQYKAYAIPFQEEFENNIDEHLYGLIYRFKSRERIEKLNYGFGTRLEFKEAGKAYLHLQASASIAKDSLYSSFQISRKPAITGPAYALDIYQIQLNIYEELQFKEKFQAVFYLEGNHYSDDVQDVQALTSISMDIKLNKRSKFRPYSEFSGMLGNSSRPDGYPYWTLDERLYGGMGVAYEYKNKQNFWKINLDAGYFLDTFSDEFQRYRGNVVWPVSKYLHFNAQAEFYTLKNFYSNNFTFGLKYFLKDN</sequence>
<evidence type="ECO:0000313" key="2">
    <source>
        <dbReference type="EMBL" id="PKD20783.1"/>
    </source>
</evidence>
<name>A0A2N0U1A4_9FLAO</name>
<dbReference type="EMBL" id="MJBR01000004">
    <property type="protein sequence ID" value="OEY73613.1"/>
    <property type="molecule type" value="Genomic_DNA"/>
</dbReference>